<reference evidence="3" key="1">
    <citation type="submission" date="2020-10" db="EMBL/GenBank/DDBJ databases">
        <authorList>
            <person name="Castelo-Branco R."/>
            <person name="Eusebio N."/>
            <person name="Adriana R."/>
            <person name="Vieira A."/>
            <person name="Brugerolle De Fraissinette N."/>
            <person name="Rezende De Castro R."/>
            <person name="Schneider M.P."/>
            <person name="Vasconcelos V."/>
            <person name="Leao P.N."/>
        </authorList>
    </citation>
    <scope>NUCLEOTIDE SEQUENCE</scope>
    <source>
        <strain evidence="3">LEGE 11480</strain>
    </source>
</reference>
<dbReference type="Proteomes" id="UP000625316">
    <property type="component" value="Unassembled WGS sequence"/>
</dbReference>
<comment type="caution">
    <text evidence="3">The sequence shown here is derived from an EMBL/GenBank/DDBJ whole genome shotgun (WGS) entry which is preliminary data.</text>
</comment>
<dbReference type="PANTHER" id="PTHR42182:SF1">
    <property type="entry name" value="SLL0359 PROTEIN"/>
    <property type="match status" value="1"/>
</dbReference>
<feature type="domain" description="SpoVT-AbrB" evidence="2">
    <location>
        <begin position="79"/>
        <end position="124"/>
    </location>
</feature>
<dbReference type="GO" id="GO:0032993">
    <property type="term" value="C:protein-DNA complex"/>
    <property type="evidence" value="ECO:0007669"/>
    <property type="project" value="TreeGrafter"/>
</dbReference>
<accession>A0A928VRM0</accession>
<keyword evidence="1" id="KW-0238">DNA-binding</keyword>
<dbReference type="GO" id="GO:0000976">
    <property type="term" value="F:transcription cis-regulatory region binding"/>
    <property type="evidence" value="ECO:0007669"/>
    <property type="project" value="TreeGrafter"/>
</dbReference>
<dbReference type="RefSeq" id="WP_264328276.1">
    <property type="nucleotide sequence ID" value="NZ_JADEXQ010000216.1"/>
</dbReference>
<keyword evidence="4" id="KW-1185">Reference proteome</keyword>
<evidence type="ECO:0000313" key="4">
    <source>
        <dbReference type="Proteomes" id="UP000625316"/>
    </source>
</evidence>
<protein>
    <submittedName>
        <fullName evidence="3">AbrB family transcriptional regulator</fullName>
    </submittedName>
</protein>
<sequence>MARKKTMKALTSDALLDRVKALGKVSKEAKARDCGYVTTTKTGQSRVNIMKFQNALLDAMGMELDGRGSGEGRMGRKPSYRIRVQSNGNLLVGTAYTSQMELQPGDEFEIIIGRKHIKLVPIVAEADV</sequence>
<gene>
    <name evidence="3" type="ORF">IQ266_27485</name>
</gene>
<proteinExistence type="predicted"/>
<dbReference type="InterPro" id="IPR027360">
    <property type="entry name" value="AbrB-like"/>
</dbReference>
<dbReference type="Pfam" id="PF14250">
    <property type="entry name" value="AbrB-like"/>
    <property type="match status" value="1"/>
</dbReference>
<name>A0A928VRM0_9CYAN</name>
<evidence type="ECO:0000313" key="3">
    <source>
        <dbReference type="EMBL" id="MBE9033478.1"/>
    </source>
</evidence>
<dbReference type="EMBL" id="JADEXQ010000216">
    <property type="protein sequence ID" value="MBE9033478.1"/>
    <property type="molecule type" value="Genomic_DNA"/>
</dbReference>
<dbReference type="InterPro" id="IPR007159">
    <property type="entry name" value="SpoVT-AbrB_dom"/>
</dbReference>
<dbReference type="AlphaFoldDB" id="A0A928VRM0"/>
<evidence type="ECO:0000259" key="2">
    <source>
        <dbReference type="PROSITE" id="PS51740"/>
    </source>
</evidence>
<evidence type="ECO:0000256" key="1">
    <source>
        <dbReference type="PROSITE-ProRule" id="PRU01076"/>
    </source>
</evidence>
<dbReference type="GO" id="GO:0001217">
    <property type="term" value="F:DNA-binding transcription repressor activity"/>
    <property type="evidence" value="ECO:0007669"/>
    <property type="project" value="TreeGrafter"/>
</dbReference>
<dbReference type="PANTHER" id="PTHR42182">
    <property type="entry name" value="SLL0359 PROTEIN"/>
    <property type="match status" value="1"/>
</dbReference>
<dbReference type="PROSITE" id="PS51740">
    <property type="entry name" value="SPOVT_ABRB"/>
    <property type="match status" value="1"/>
</dbReference>
<organism evidence="3 4">
    <name type="scientific">Romeriopsis navalis LEGE 11480</name>
    <dbReference type="NCBI Taxonomy" id="2777977"/>
    <lineage>
        <taxon>Bacteria</taxon>
        <taxon>Bacillati</taxon>
        <taxon>Cyanobacteriota</taxon>
        <taxon>Cyanophyceae</taxon>
        <taxon>Leptolyngbyales</taxon>
        <taxon>Leptolyngbyaceae</taxon>
        <taxon>Romeriopsis</taxon>
        <taxon>Romeriopsis navalis</taxon>
    </lineage>
</organism>